<feature type="binding site" evidence="7">
    <location>
        <begin position="82"/>
        <end position="83"/>
    </location>
    <ligand>
        <name>substrate</name>
    </ligand>
</feature>
<feature type="binding site" evidence="7">
    <location>
        <begin position="50"/>
        <end position="51"/>
    </location>
    <ligand>
        <name>substrate</name>
    </ligand>
</feature>
<dbReference type="HAMAP" id="MF_00258">
    <property type="entry name" value="Glu_racemase"/>
    <property type="match status" value="1"/>
</dbReference>
<dbReference type="Pfam" id="PF01177">
    <property type="entry name" value="Asp_Glu_race"/>
    <property type="match status" value="1"/>
</dbReference>
<evidence type="ECO:0000256" key="2">
    <source>
        <dbReference type="ARBA" id="ARBA00013090"/>
    </source>
</evidence>
<dbReference type="FunFam" id="3.40.50.1860:FF:000001">
    <property type="entry name" value="Glutamate racemase"/>
    <property type="match status" value="1"/>
</dbReference>
<evidence type="ECO:0000256" key="6">
    <source>
        <dbReference type="ARBA" id="ARBA00023316"/>
    </source>
</evidence>
<sequence>MYSREETCVQKGIIGIFDSGLGGLSIAREVRKILPSEDILYVGDCGNAPYGDQPEAFVIERVLKISDFFLKHNAKAIVVACNTATAAAIDILRTKVSIPVIGVEPALKPAVLNTKTGAVGVMATTRTISSERYQKLLNTYNPDNKVKVVSMKCSGLMNCVENGAWDAPETIDLIEKYTKPIKEANADFTVLGCTHYPFLKKQISKALGPNVMVYDPSPAVAKQVLHQLEKQGSLELAKPGTERFLITGLTPKTQEIISMLWGKPVSAENLEI</sequence>
<feature type="binding site" evidence="7">
    <location>
        <begin position="18"/>
        <end position="19"/>
    </location>
    <ligand>
        <name>substrate</name>
    </ligand>
</feature>
<dbReference type="UniPathway" id="UPA00219"/>
<keyword evidence="9" id="KW-1185">Reference proteome</keyword>
<dbReference type="PANTHER" id="PTHR21198">
    <property type="entry name" value="GLUTAMATE RACEMASE"/>
    <property type="match status" value="1"/>
</dbReference>
<dbReference type="SUPFAM" id="SSF53681">
    <property type="entry name" value="Aspartate/glutamate racemase"/>
    <property type="match status" value="2"/>
</dbReference>
<evidence type="ECO:0000256" key="1">
    <source>
        <dbReference type="ARBA" id="ARBA00001602"/>
    </source>
</evidence>
<organism evidence="8 9">
    <name type="scientific">Turicimonas muris</name>
    <dbReference type="NCBI Taxonomy" id="1796652"/>
    <lineage>
        <taxon>Bacteria</taxon>
        <taxon>Pseudomonadati</taxon>
        <taxon>Pseudomonadota</taxon>
        <taxon>Betaproteobacteria</taxon>
        <taxon>Burkholderiales</taxon>
        <taxon>Sutterellaceae</taxon>
        <taxon>Turicimonas</taxon>
    </lineage>
</organism>
<evidence type="ECO:0000256" key="7">
    <source>
        <dbReference type="HAMAP-Rule" id="MF_00258"/>
    </source>
</evidence>
<dbReference type="AlphaFoldDB" id="A0A227KR18"/>
<feature type="active site" description="Proton donor/acceptor" evidence="7">
    <location>
        <position position="81"/>
    </location>
</feature>
<dbReference type="NCBIfam" id="TIGR00067">
    <property type="entry name" value="glut_race"/>
    <property type="match status" value="1"/>
</dbReference>
<feature type="binding site" evidence="7">
    <location>
        <begin position="194"/>
        <end position="195"/>
    </location>
    <ligand>
        <name>substrate</name>
    </ligand>
</feature>
<dbReference type="GO" id="GO:0071555">
    <property type="term" value="P:cell wall organization"/>
    <property type="evidence" value="ECO:0007669"/>
    <property type="project" value="UniProtKB-KW"/>
</dbReference>
<evidence type="ECO:0000256" key="5">
    <source>
        <dbReference type="ARBA" id="ARBA00023235"/>
    </source>
</evidence>
<protein>
    <recommendedName>
        <fullName evidence="2 7">Glutamate racemase</fullName>
        <ecNumber evidence="2 7">5.1.1.3</ecNumber>
    </recommendedName>
</protein>
<proteinExistence type="inferred from homology"/>
<dbReference type="GO" id="GO:0008360">
    <property type="term" value="P:regulation of cell shape"/>
    <property type="evidence" value="ECO:0007669"/>
    <property type="project" value="UniProtKB-KW"/>
</dbReference>
<reference evidence="9" key="1">
    <citation type="submission" date="2017-05" db="EMBL/GenBank/DDBJ databases">
        <title>Improved OligoMM genomes.</title>
        <authorList>
            <person name="Garzetti D."/>
        </authorList>
    </citation>
    <scope>NUCLEOTIDE SEQUENCE [LARGE SCALE GENOMIC DNA]</scope>
    <source>
        <strain evidence="9">YL45</strain>
    </source>
</reference>
<dbReference type="PANTHER" id="PTHR21198:SF2">
    <property type="entry name" value="GLUTAMATE RACEMASE"/>
    <property type="match status" value="1"/>
</dbReference>
<gene>
    <name evidence="7" type="primary">murI</name>
    <name evidence="8" type="ORF">ADH67_01255</name>
</gene>
<dbReference type="Proteomes" id="UP000214610">
    <property type="component" value="Unassembled WGS sequence"/>
</dbReference>
<keyword evidence="5 7" id="KW-0413">Isomerase</keyword>
<accession>A0A227KR18</accession>
<comment type="similarity">
    <text evidence="7">Belongs to the aspartate/glutamate racemases family.</text>
</comment>
<evidence type="ECO:0000313" key="8">
    <source>
        <dbReference type="EMBL" id="OXE50959.1"/>
    </source>
</evidence>
<evidence type="ECO:0000256" key="4">
    <source>
        <dbReference type="ARBA" id="ARBA00022984"/>
    </source>
</evidence>
<dbReference type="InterPro" id="IPR004391">
    <property type="entry name" value="Glu_race"/>
</dbReference>
<dbReference type="InterPro" id="IPR015942">
    <property type="entry name" value="Asp/Glu/hydantoin_racemase"/>
</dbReference>
<comment type="function">
    <text evidence="7">Provides the (R)-glutamate required for cell wall biosynthesis.</text>
</comment>
<dbReference type="GO" id="GO:0008881">
    <property type="term" value="F:glutamate racemase activity"/>
    <property type="evidence" value="ECO:0007669"/>
    <property type="project" value="UniProtKB-UniRule"/>
</dbReference>
<keyword evidence="3 7" id="KW-0133">Cell shape</keyword>
<dbReference type="InterPro" id="IPR001920">
    <property type="entry name" value="Asp/Glu_race"/>
</dbReference>
<dbReference type="InterPro" id="IPR018187">
    <property type="entry name" value="Asp/Glu_racemase_AS_1"/>
</dbReference>
<dbReference type="EC" id="5.1.1.3" evidence="2 7"/>
<dbReference type="Gene3D" id="3.40.50.1860">
    <property type="match status" value="2"/>
</dbReference>
<evidence type="ECO:0000313" key="9">
    <source>
        <dbReference type="Proteomes" id="UP000214610"/>
    </source>
</evidence>
<dbReference type="EMBL" id="NHMP01000001">
    <property type="protein sequence ID" value="OXE50959.1"/>
    <property type="molecule type" value="Genomic_DNA"/>
</dbReference>
<feature type="active site" description="Proton donor/acceptor" evidence="7">
    <location>
        <position position="193"/>
    </location>
</feature>
<keyword evidence="4 7" id="KW-0573">Peptidoglycan synthesis</keyword>
<dbReference type="GO" id="GO:0009252">
    <property type="term" value="P:peptidoglycan biosynthetic process"/>
    <property type="evidence" value="ECO:0007669"/>
    <property type="project" value="UniProtKB-UniRule"/>
</dbReference>
<evidence type="ECO:0000256" key="3">
    <source>
        <dbReference type="ARBA" id="ARBA00022960"/>
    </source>
</evidence>
<dbReference type="PROSITE" id="PS00923">
    <property type="entry name" value="ASP_GLU_RACEMASE_1"/>
    <property type="match status" value="1"/>
</dbReference>
<keyword evidence="6 7" id="KW-0961">Cell wall biogenesis/degradation</keyword>
<comment type="caution">
    <text evidence="8">The sequence shown here is derived from an EMBL/GenBank/DDBJ whole genome shotgun (WGS) entry which is preliminary data.</text>
</comment>
<name>A0A227KR18_9BURK</name>
<comment type="pathway">
    <text evidence="7">Cell wall biogenesis; peptidoglycan biosynthesis.</text>
</comment>
<comment type="catalytic activity">
    <reaction evidence="1 7">
        <text>L-glutamate = D-glutamate</text>
        <dbReference type="Rhea" id="RHEA:12813"/>
        <dbReference type="ChEBI" id="CHEBI:29985"/>
        <dbReference type="ChEBI" id="CHEBI:29986"/>
        <dbReference type="EC" id="5.1.1.3"/>
    </reaction>
</comment>